<dbReference type="CDD" id="cd00093">
    <property type="entry name" value="HTH_XRE"/>
    <property type="match status" value="1"/>
</dbReference>
<evidence type="ECO:0000313" key="3">
    <source>
        <dbReference type="Proteomes" id="UP001228446"/>
    </source>
</evidence>
<dbReference type="Proteomes" id="UP001228446">
    <property type="component" value="Unassembled WGS sequence"/>
</dbReference>
<reference evidence="2 3" key="1">
    <citation type="submission" date="2023-08" db="EMBL/GenBank/DDBJ databases">
        <title>Streptococcus ruminantium-associated sheep mastitis outbreak detected in Italy is distinct from bovine isolates.</title>
        <authorList>
            <person name="Rosa M.N."/>
            <person name="Vezina B."/>
            <person name="Tola S."/>
        </authorList>
    </citation>
    <scope>NUCLEOTIDE SEQUENCE [LARGE SCALE GENOMIC DNA]</scope>
    <source>
        <strain evidence="2 3">OM6730</strain>
    </source>
</reference>
<comment type="caution">
    <text evidence="2">The sequence shown here is derived from an EMBL/GenBank/DDBJ whole genome shotgun (WGS) entry which is preliminary data.</text>
</comment>
<dbReference type="Pfam" id="PF01381">
    <property type="entry name" value="HTH_3"/>
    <property type="match status" value="1"/>
</dbReference>
<gene>
    <name evidence="2" type="ORF">RFF62_09250</name>
</gene>
<protein>
    <submittedName>
        <fullName evidence="2">Helix-turn-helix domain-containing protein</fullName>
    </submittedName>
</protein>
<proteinExistence type="predicted"/>
<dbReference type="Gene3D" id="1.10.260.40">
    <property type="entry name" value="lambda repressor-like DNA-binding domains"/>
    <property type="match status" value="1"/>
</dbReference>
<organism evidence="2 3">
    <name type="scientific">Streptococcus ruminantium</name>
    <dbReference type="NCBI Taxonomy" id="1917441"/>
    <lineage>
        <taxon>Bacteria</taxon>
        <taxon>Bacillati</taxon>
        <taxon>Bacillota</taxon>
        <taxon>Bacilli</taxon>
        <taxon>Lactobacillales</taxon>
        <taxon>Streptococcaceae</taxon>
        <taxon>Streptococcus</taxon>
    </lineage>
</organism>
<sequence>MKNKIRGYRNMLGMTQEQISKKLKMSKQSYHNKETGRSSFSDEEKLAFKKMLLPLFPNITIEDIFF</sequence>
<dbReference type="InterPro" id="IPR010982">
    <property type="entry name" value="Lambda_DNA-bd_dom_sf"/>
</dbReference>
<evidence type="ECO:0000259" key="1">
    <source>
        <dbReference type="PROSITE" id="PS50943"/>
    </source>
</evidence>
<keyword evidence="3" id="KW-1185">Reference proteome</keyword>
<dbReference type="SUPFAM" id="SSF47413">
    <property type="entry name" value="lambda repressor-like DNA-binding domains"/>
    <property type="match status" value="1"/>
</dbReference>
<name>A0ABU1B616_9STRE</name>
<dbReference type="InterPro" id="IPR001387">
    <property type="entry name" value="Cro/C1-type_HTH"/>
</dbReference>
<dbReference type="EMBL" id="JAVIBX010000045">
    <property type="protein sequence ID" value="MDQ8833951.1"/>
    <property type="molecule type" value="Genomic_DNA"/>
</dbReference>
<dbReference type="RefSeq" id="WP_308938307.1">
    <property type="nucleotide sequence ID" value="NZ_JAVIBP010000035.1"/>
</dbReference>
<evidence type="ECO:0000313" key="2">
    <source>
        <dbReference type="EMBL" id="MDQ8833951.1"/>
    </source>
</evidence>
<accession>A0ABU1B616</accession>
<feature type="domain" description="HTH cro/C1-type" evidence="1">
    <location>
        <begin position="5"/>
        <end position="41"/>
    </location>
</feature>
<dbReference type="PROSITE" id="PS50943">
    <property type="entry name" value="HTH_CROC1"/>
    <property type="match status" value="1"/>
</dbReference>